<feature type="domain" description="Enoyl reductase (ER)" evidence="3">
    <location>
        <begin position="9"/>
        <end position="336"/>
    </location>
</feature>
<dbReference type="Proteomes" id="UP000054771">
    <property type="component" value="Unassembled WGS sequence"/>
</dbReference>
<keyword evidence="5" id="KW-1185">Reference proteome</keyword>
<dbReference type="InterPro" id="IPR047122">
    <property type="entry name" value="Trans-enoyl_RdTase-like"/>
</dbReference>
<dbReference type="CDD" id="cd08249">
    <property type="entry name" value="enoyl_reductase_like"/>
    <property type="match status" value="1"/>
</dbReference>
<evidence type="ECO:0000256" key="1">
    <source>
        <dbReference type="ARBA" id="ARBA00008072"/>
    </source>
</evidence>
<comment type="similarity">
    <text evidence="1">Belongs to the zinc-containing alcohol dehydrogenase family.</text>
</comment>
<dbReference type="SUPFAM" id="SSF50129">
    <property type="entry name" value="GroES-like"/>
    <property type="match status" value="1"/>
</dbReference>
<proteinExistence type="inferred from homology"/>
<dbReference type="SMART" id="SM00829">
    <property type="entry name" value="PKS_ER"/>
    <property type="match status" value="1"/>
</dbReference>
<evidence type="ECO:0000259" key="3">
    <source>
        <dbReference type="SMART" id="SM00829"/>
    </source>
</evidence>
<dbReference type="GO" id="GO:0016651">
    <property type="term" value="F:oxidoreductase activity, acting on NAD(P)H"/>
    <property type="evidence" value="ECO:0007669"/>
    <property type="project" value="InterPro"/>
</dbReference>
<evidence type="ECO:0000313" key="4">
    <source>
        <dbReference type="EMBL" id="CEL09216.1"/>
    </source>
</evidence>
<organism evidence="4 5">
    <name type="scientific">Aspergillus calidoustus</name>
    <dbReference type="NCBI Taxonomy" id="454130"/>
    <lineage>
        <taxon>Eukaryota</taxon>
        <taxon>Fungi</taxon>
        <taxon>Dikarya</taxon>
        <taxon>Ascomycota</taxon>
        <taxon>Pezizomycotina</taxon>
        <taxon>Eurotiomycetes</taxon>
        <taxon>Eurotiomycetidae</taxon>
        <taxon>Eurotiales</taxon>
        <taxon>Aspergillaceae</taxon>
        <taxon>Aspergillus</taxon>
        <taxon>Aspergillus subgen. Nidulantes</taxon>
    </lineage>
</organism>
<evidence type="ECO:0000256" key="2">
    <source>
        <dbReference type="ARBA" id="ARBA00023002"/>
    </source>
</evidence>
<dbReference type="OrthoDB" id="3233595at2759"/>
<dbReference type="SUPFAM" id="SSF51735">
    <property type="entry name" value="NAD(P)-binding Rossmann-fold domains"/>
    <property type="match status" value="1"/>
</dbReference>
<dbReference type="Pfam" id="PF08240">
    <property type="entry name" value="ADH_N"/>
    <property type="match status" value="1"/>
</dbReference>
<name>A0A0U5GBU9_ASPCI</name>
<dbReference type="AlphaFoldDB" id="A0A0U5GBU9"/>
<dbReference type="OMA" id="GHTSVWH"/>
<gene>
    <name evidence="4" type="ORF">ASPCAL12355</name>
</gene>
<dbReference type="InterPro" id="IPR011032">
    <property type="entry name" value="GroES-like_sf"/>
</dbReference>
<reference evidence="5" key="1">
    <citation type="journal article" date="2016" name="Genome Announc.">
        <title>Draft genome sequences of fungus Aspergillus calidoustus.</title>
        <authorList>
            <person name="Horn F."/>
            <person name="Linde J."/>
            <person name="Mattern D.J."/>
            <person name="Walther G."/>
            <person name="Guthke R."/>
            <person name="Scherlach K."/>
            <person name="Martin K."/>
            <person name="Brakhage A.A."/>
            <person name="Petzke L."/>
            <person name="Valiante V."/>
        </authorList>
    </citation>
    <scope>NUCLEOTIDE SEQUENCE [LARGE SCALE GENOMIC DNA]</scope>
    <source>
        <strain evidence="5">SF006504</strain>
    </source>
</reference>
<sequence>MKEAINLPGPTVKIVDSPIPEPNDDQVLIKVVVSGSNPKDWKVPDLAASGDSSFGVFVQARKGLNQGDDIAGIVEKVGVNVVDFKPGDRVAAFHEMGTTGGSYAEYAIAWSHTTFHLPQRTSFEEAATIPLAALTAAVSLYAHHRLPFPWAPAQSAIPIIIYGASTAVGSYAIKFACNSKIHPIIAVAGKGSHYVETLIDRSQGDAVLDYREGVEATVEGIHQCLRDTGHTSVWHAVDAAIVPQSAEILRRSVSPGGMINFILPNDLDVSIKSVTSVGSVHGQAEFENFEELGYIISRYFTRALKNGSFSGHPFEVRPGGLEGIEDALKDLKAGKASATKYIFRIADTPGMG</sequence>
<dbReference type="PANTHER" id="PTHR45348">
    <property type="entry name" value="HYPOTHETICAL OXIDOREDUCTASE (EUROFUNG)"/>
    <property type="match status" value="1"/>
</dbReference>
<protein>
    <recommendedName>
        <fullName evidence="3">Enoyl reductase (ER) domain-containing protein</fullName>
    </recommendedName>
</protein>
<dbReference type="STRING" id="454130.A0A0U5GBU9"/>
<dbReference type="InterPro" id="IPR036291">
    <property type="entry name" value="NAD(P)-bd_dom_sf"/>
</dbReference>
<dbReference type="InterPro" id="IPR020843">
    <property type="entry name" value="ER"/>
</dbReference>
<dbReference type="Gene3D" id="3.90.180.10">
    <property type="entry name" value="Medium-chain alcohol dehydrogenases, catalytic domain"/>
    <property type="match status" value="1"/>
</dbReference>
<keyword evidence="2" id="KW-0560">Oxidoreductase</keyword>
<dbReference type="PANTHER" id="PTHR45348:SF5">
    <property type="entry name" value="OXIDOREDUCTASE, PUTATIVE (AFU_ORTHOLOGUE AFUA_8G01420)-RELATED"/>
    <property type="match status" value="1"/>
</dbReference>
<dbReference type="InterPro" id="IPR013154">
    <property type="entry name" value="ADH-like_N"/>
</dbReference>
<dbReference type="Gene3D" id="3.40.50.720">
    <property type="entry name" value="NAD(P)-binding Rossmann-like Domain"/>
    <property type="match status" value="1"/>
</dbReference>
<accession>A0A0U5GBU9</accession>
<dbReference type="EMBL" id="CDMC01000013">
    <property type="protein sequence ID" value="CEL09216.1"/>
    <property type="molecule type" value="Genomic_DNA"/>
</dbReference>
<evidence type="ECO:0000313" key="5">
    <source>
        <dbReference type="Proteomes" id="UP000054771"/>
    </source>
</evidence>